<dbReference type="EMBL" id="WIXE01010375">
    <property type="protein sequence ID" value="KAK5977617.1"/>
    <property type="molecule type" value="Genomic_DNA"/>
</dbReference>
<proteinExistence type="predicted"/>
<comment type="caution">
    <text evidence="2">The sequence shown here is derived from an EMBL/GenBank/DDBJ whole genome shotgun (WGS) entry which is preliminary data.</text>
</comment>
<evidence type="ECO:0000313" key="2">
    <source>
        <dbReference type="EMBL" id="KAK5977617.1"/>
    </source>
</evidence>
<reference evidence="2 3" key="1">
    <citation type="submission" date="2019-10" db="EMBL/GenBank/DDBJ databases">
        <title>Assembly and Annotation for the nematode Trichostrongylus colubriformis.</title>
        <authorList>
            <person name="Martin J."/>
        </authorList>
    </citation>
    <scope>NUCLEOTIDE SEQUENCE [LARGE SCALE GENOMIC DNA]</scope>
    <source>
        <strain evidence="2">G859</strain>
        <tissue evidence="2">Whole worm</tissue>
    </source>
</reference>
<dbReference type="Proteomes" id="UP001331761">
    <property type="component" value="Unassembled WGS sequence"/>
</dbReference>
<keyword evidence="3" id="KW-1185">Reference proteome</keyword>
<evidence type="ECO:0000313" key="3">
    <source>
        <dbReference type="Proteomes" id="UP001331761"/>
    </source>
</evidence>
<dbReference type="AlphaFoldDB" id="A0AAN8FF64"/>
<accession>A0AAN8FF64</accession>
<protein>
    <submittedName>
        <fullName evidence="2">Uncharacterized protein</fullName>
    </submittedName>
</protein>
<evidence type="ECO:0000256" key="1">
    <source>
        <dbReference type="SAM" id="MobiDB-lite"/>
    </source>
</evidence>
<feature type="region of interest" description="Disordered" evidence="1">
    <location>
        <begin position="143"/>
        <end position="164"/>
    </location>
</feature>
<gene>
    <name evidence="2" type="ORF">GCK32_011932</name>
</gene>
<sequence>MRNTCILCLQKAITSTMQRASVSKRTNLIIAASLSMLGYVDREDVDKVVETISNNSRWICQSHVVYAAQYICAEMVAIGKNFSYYCNPSAKGSTAYVSSEDIPPHLVGIINGMSNGSVVITAGDLLTFVNTALKRYHGTSLWPQHSGQEEGMEENKSCADPEESSPLFKVVPKVEEGSRNSEEGVDAMNGIHYGAISPKKEVSECDPASDEVEHSSGKILFCPQCGHQMISKAQ</sequence>
<organism evidence="2 3">
    <name type="scientific">Trichostrongylus colubriformis</name>
    <name type="common">Black scour worm</name>
    <dbReference type="NCBI Taxonomy" id="6319"/>
    <lineage>
        <taxon>Eukaryota</taxon>
        <taxon>Metazoa</taxon>
        <taxon>Ecdysozoa</taxon>
        <taxon>Nematoda</taxon>
        <taxon>Chromadorea</taxon>
        <taxon>Rhabditida</taxon>
        <taxon>Rhabditina</taxon>
        <taxon>Rhabditomorpha</taxon>
        <taxon>Strongyloidea</taxon>
        <taxon>Trichostrongylidae</taxon>
        <taxon>Trichostrongylus</taxon>
    </lineage>
</organism>
<name>A0AAN8FF64_TRICO</name>